<evidence type="ECO:0000256" key="1">
    <source>
        <dbReference type="SAM" id="Phobius"/>
    </source>
</evidence>
<keyword evidence="3" id="KW-1185">Reference proteome</keyword>
<gene>
    <name evidence="2" type="ORF">SCNRRL3882_2094</name>
</gene>
<name>A0A2N9B5K1_STRCX</name>
<evidence type="ECO:0000313" key="3">
    <source>
        <dbReference type="Proteomes" id="UP000235464"/>
    </source>
</evidence>
<sequence length="124" mass="13238">MRQQEEGGELVKKNRIRQSIMLPALGVMMAGAFTLAAGASATAAEVGATGRPSDCNVEKKSFGAIAMCKKHNGGHYRALVVCKDPESGKMMDFAGAWRKSGVSYAYCQGSYLKPVHEGHETKVS</sequence>
<proteinExistence type="predicted"/>
<keyword evidence="1" id="KW-0812">Transmembrane</keyword>
<reference evidence="3" key="1">
    <citation type="submission" date="2017-11" db="EMBL/GenBank/DDBJ databases">
        <authorList>
            <person name="Wibberg D."/>
        </authorList>
    </citation>
    <scope>NUCLEOTIDE SEQUENCE [LARGE SCALE GENOMIC DNA]</scope>
</reference>
<protein>
    <submittedName>
        <fullName evidence="2">Uncharacterized protein</fullName>
    </submittedName>
</protein>
<feature type="transmembrane region" description="Helical" evidence="1">
    <location>
        <begin position="20"/>
        <end position="41"/>
    </location>
</feature>
<keyword evidence="1" id="KW-1133">Transmembrane helix</keyword>
<evidence type="ECO:0000313" key="2">
    <source>
        <dbReference type="EMBL" id="SOR78627.1"/>
    </source>
</evidence>
<organism evidence="2 3">
    <name type="scientific">Streptomyces chartreusis NRRL 3882</name>
    <dbReference type="NCBI Taxonomy" id="1079985"/>
    <lineage>
        <taxon>Bacteria</taxon>
        <taxon>Bacillati</taxon>
        <taxon>Actinomycetota</taxon>
        <taxon>Actinomycetes</taxon>
        <taxon>Kitasatosporales</taxon>
        <taxon>Streptomycetaceae</taxon>
        <taxon>Streptomyces</taxon>
    </lineage>
</organism>
<accession>A0A2N9B5K1</accession>
<dbReference type="EMBL" id="LT963352">
    <property type="protein sequence ID" value="SOR78627.1"/>
    <property type="molecule type" value="Genomic_DNA"/>
</dbReference>
<dbReference type="AlphaFoldDB" id="A0A2N9B5K1"/>
<dbReference type="Proteomes" id="UP000235464">
    <property type="component" value="Chromosome I"/>
</dbReference>
<keyword evidence="1" id="KW-0472">Membrane</keyword>